<dbReference type="InterPro" id="IPR000524">
    <property type="entry name" value="Tscrpt_reg_HTH_GntR"/>
</dbReference>
<dbReference type="Pfam" id="PF00392">
    <property type="entry name" value="GntR"/>
    <property type="match status" value="1"/>
</dbReference>
<organism evidence="5 6">
    <name type="scientific">Nocardia panacis</name>
    <dbReference type="NCBI Taxonomy" id="2340916"/>
    <lineage>
        <taxon>Bacteria</taxon>
        <taxon>Bacillati</taxon>
        <taxon>Actinomycetota</taxon>
        <taxon>Actinomycetes</taxon>
        <taxon>Mycobacteriales</taxon>
        <taxon>Nocardiaceae</taxon>
        <taxon>Nocardia</taxon>
    </lineage>
</organism>
<dbReference type="CDD" id="cd07377">
    <property type="entry name" value="WHTH_GntR"/>
    <property type="match status" value="1"/>
</dbReference>
<dbReference type="PROSITE" id="PS50949">
    <property type="entry name" value="HTH_GNTR"/>
    <property type="match status" value="1"/>
</dbReference>
<feature type="domain" description="HTH gntR-type" evidence="4">
    <location>
        <begin position="3"/>
        <end position="71"/>
    </location>
</feature>
<keyword evidence="1" id="KW-0805">Transcription regulation</keyword>
<dbReference type="GO" id="GO:0045892">
    <property type="term" value="P:negative regulation of DNA-templated transcription"/>
    <property type="evidence" value="ECO:0007669"/>
    <property type="project" value="TreeGrafter"/>
</dbReference>
<evidence type="ECO:0000256" key="1">
    <source>
        <dbReference type="ARBA" id="ARBA00023015"/>
    </source>
</evidence>
<dbReference type="AlphaFoldDB" id="A0A3A4KHN1"/>
<keyword evidence="2" id="KW-0238">DNA-binding</keyword>
<evidence type="ECO:0000256" key="3">
    <source>
        <dbReference type="ARBA" id="ARBA00023163"/>
    </source>
</evidence>
<dbReference type="SMART" id="SM00345">
    <property type="entry name" value="HTH_GNTR"/>
    <property type="match status" value="1"/>
</dbReference>
<dbReference type="GO" id="GO:0003700">
    <property type="term" value="F:DNA-binding transcription factor activity"/>
    <property type="evidence" value="ECO:0007669"/>
    <property type="project" value="InterPro"/>
</dbReference>
<dbReference type="OrthoDB" id="3564840at2"/>
<sequence length="151" mass="16458">MAEPAYVALAQEYAGRIRGGGWGEGVRLPSQGEMAAAHGCSRDTVRKAVDLLRAEGLVRTVRGRGTFVVGGEAGVPASEHEIDRIRAIGNAIRRARLASELMIYYQIRIAELSGIRQSAIEEARDRGVSYTEIGRQLGLAESRLRQLPEEI</sequence>
<keyword evidence="6" id="KW-1185">Reference proteome</keyword>
<dbReference type="InterPro" id="IPR036390">
    <property type="entry name" value="WH_DNA-bd_sf"/>
</dbReference>
<dbReference type="EMBL" id="QZFU01000029">
    <property type="protein sequence ID" value="RJO72330.1"/>
    <property type="molecule type" value="Genomic_DNA"/>
</dbReference>
<evidence type="ECO:0000313" key="6">
    <source>
        <dbReference type="Proteomes" id="UP000266677"/>
    </source>
</evidence>
<keyword evidence="3" id="KW-0804">Transcription</keyword>
<evidence type="ECO:0000313" key="5">
    <source>
        <dbReference type="EMBL" id="RJO72330.1"/>
    </source>
</evidence>
<proteinExistence type="predicted"/>
<dbReference type="PRINTS" id="PR00035">
    <property type="entry name" value="HTHGNTR"/>
</dbReference>
<comment type="caution">
    <text evidence="5">The sequence shown here is derived from an EMBL/GenBank/DDBJ whole genome shotgun (WGS) entry which is preliminary data.</text>
</comment>
<name>A0A3A4KHN1_9NOCA</name>
<dbReference type="Proteomes" id="UP000266677">
    <property type="component" value="Unassembled WGS sequence"/>
</dbReference>
<protein>
    <submittedName>
        <fullName evidence="5">GntR family transcriptional regulator</fullName>
    </submittedName>
</protein>
<dbReference type="PANTHER" id="PTHR44846">
    <property type="entry name" value="MANNOSYL-D-GLYCERATE TRANSPORT/METABOLISM SYSTEM REPRESSOR MNGR-RELATED"/>
    <property type="match status" value="1"/>
</dbReference>
<dbReference type="InterPro" id="IPR036388">
    <property type="entry name" value="WH-like_DNA-bd_sf"/>
</dbReference>
<dbReference type="GO" id="GO:0003677">
    <property type="term" value="F:DNA binding"/>
    <property type="evidence" value="ECO:0007669"/>
    <property type="project" value="UniProtKB-KW"/>
</dbReference>
<gene>
    <name evidence="5" type="ORF">D5S18_24620</name>
</gene>
<accession>A0A3A4KHN1</accession>
<dbReference type="PANTHER" id="PTHR44846:SF1">
    <property type="entry name" value="MANNOSYL-D-GLYCERATE TRANSPORT_METABOLISM SYSTEM REPRESSOR MNGR-RELATED"/>
    <property type="match status" value="1"/>
</dbReference>
<dbReference type="Gene3D" id="1.10.10.10">
    <property type="entry name" value="Winged helix-like DNA-binding domain superfamily/Winged helix DNA-binding domain"/>
    <property type="match status" value="1"/>
</dbReference>
<dbReference type="InterPro" id="IPR050679">
    <property type="entry name" value="Bact_HTH_transcr_reg"/>
</dbReference>
<evidence type="ECO:0000259" key="4">
    <source>
        <dbReference type="PROSITE" id="PS50949"/>
    </source>
</evidence>
<dbReference type="RefSeq" id="WP_120043431.1">
    <property type="nucleotide sequence ID" value="NZ_QZFU01000029.1"/>
</dbReference>
<reference evidence="5 6" key="1">
    <citation type="submission" date="2018-09" db="EMBL/GenBank/DDBJ databases">
        <title>YIM PH21274 draft genome.</title>
        <authorList>
            <person name="Miao C."/>
        </authorList>
    </citation>
    <scope>NUCLEOTIDE SEQUENCE [LARGE SCALE GENOMIC DNA]</scope>
    <source>
        <strain evidence="5 6">YIM PH 21724</strain>
    </source>
</reference>
<dbReference type="SUPFAM" id="SSF46785">
    <property type="entry name" value="Winged helix' DNA-binding domain"/>
    <property type="match status" value="1"/>
</dbReference>
<evidence type="ECO:0000256" key="2">
    <source>
        <dbReference type="ARBA" id="ARBA00023125"/>
    </source>
</evidence>